<dbReference type="KEGG" id="sbal:HUE88_02670"/>
<accession>A0A7S7LXV4</accession>
<evidence type="ECO:0000313" key="1">
    <source>
        <dbReference type="EMBL" id="QOY52609.1"/>
    </source>
</evidence>
<reference evidence="1 2" key="1">
    <citation type="submission" date="2020-05" db="EMBL/GenBank/DDBJ databases">
        <title>Sulfurimonas marisnigri, sp. nov., and Sulfurimonas baltica, sp. nov., manganese oxide reducing chemolithoautotrophs of the class Epsilonproteobacteria isolated from the pelagic redoxclines of the Black and Baltic Seas and emended description of the genus Sulfurimonas.</title>
        <authorList>
            <person name="Henkel J.V."/>
            <person name="Laudan C."/>
            <person name="Werner J."/>
            <person name="Neu T."/>
            <person name="Plewe S."/>
            <person name="Sproer C."/>
            <person name="Bunk B."/>
            <person name="Schulz-Vogt H.N."/>
        </authorList>
    </citation>
    <scope>NUCLEOTIDE SEQUENCE [LARGE SCALE GENOMIC DNA]</scope>
    <source>
        <strain evidence="1 2">GD2</strain>
    </source>
</reference>
<dbReference type="RefSeq" id="WP_194370815.1">
    <property type="nucleotide sequence ID" value="NZ_CP054492.1"/>
</dbReference>
<sequence length="82" mass="9248">MVGLYIQDNEGGKFVLTKGDSDEYPDLKQCDNQGELKSLKQDREAKDTAKRLYQEITGNMYPANGSNTHKVLKHLFSKVIGE</sequence>
<dbReference type="Proteomes" id="UP000593994">
    <property type="component" value="Chromosome"/>
</dbReference>
<dbReference type="EMBL" id="CP054492">
    <property type="protein sequence ID" value="QOY52609.1"/>
    <property type="molecule type" value="Genomic_DNA"/>
</dbReference>
<proteinExistence type="predicted"/>
<evidence type="ECO:0000313" key="2">
    <source>
        <dbReference type="Proteomes" id="UP000593994"/>
    </source>
</evidence>
<protein>
    <submittedName>
        <fullName evidence="1">Uncharacterized protein</fullName>
    </submittedName>
</protein>
<name>A0A7S7LXV4_9BACT</name>
<keyword evidence="2" id="KW-1185">Reference proteome</keyword>
<gene>
    <name evidence="1" type="ORF">HUE88_02670</name>
</gene>
<organism evidence="1 2">
    <name type="scientific">Candidatus Sulfurimonas baltica</name>
    <dbReference type="NCBI Taxonomy" id="2740404"/>
    <lineage>
        <taxon>Bacteria</taxon>
        <taxon>Pseudomonadati</taxon>
        <taxon>Campylobacterota</taxon>
        <taxon>Epsilonproteobacteria</taxon>
        <taxon>Campylobacterales</taxon>
        <taxon>Sulfurimonadaceae</taxon>
        <taxon>Sulfurimonas</taxon>
    </lineage>
</organism>
<dbReference type="AlphaFoldDB" id="A0A7S7LXV4"/>